<feature type="compositionally biased region" description="Basic and acidic residues" evidence="1">
    <location>
        <begin position="108"/>
        <end position="119"/>
    </location>
</feature>
<gene>
    <name evidence="2" type="ORF">ERUC_LOCUS15438</name>
</gene>
<organism evidence="2 3">
    <name type="scientific">Eruca vesicaria subsp. sativa</name>
    <name type="common">Garden rocket</name>
    <name type="synonym">Eruca sativa</name>
    <dbReference type="NCBI Taxonomy" id="29727"/>
    <lineage>
        <taxon>Eukaryota</taxon>
        <taxon>Viridiplantae</taxon>
        <taxon>Streptophyta</taxon>
        <taxon>Embryophyta</taxon>
        <taxon>Tracheophyta</taxon>
        <taxon>Spermatophyta</taxon>
        <taxon>Magnoliopsida</taxon>
        <taxon>eudicotyledons</taxon>
        <taxon>Gunneridae</taxon>
        <taxon>Pentapetalae</taxon>
        <taxon>rosids</taxon>
        <taxon>malvids</taxon>
        <taxon>Brassicales</taxon>
        <taxon>Brassicaceae</taxon>
        <taxon>Brassiceae</taxon>
        <taxon>Eruca</taxon>
    </lineage>
</organism>
<proteinExistence type="predicted"/>
<dbReference type="EMBL" id="CAKOAT010143932">
    <property type="protein sequence ID" value="CAH8340597.1"/>
    <property type="molecule type" value="Genomic_DNA"/>
</dbReference>
<protein>
    <submittedName>
        <fullName evidence="2">Uncharacterized protein</fullName>
    </submittedName>
</protein>
<feature type="region of interest" description="Disordered" evidence="1">
    <location>
        <begin position="74"/>
        <end position="119"/>
    </location>
</feature>
<evidence type="ECO:0000313" key="2">
    <source>
        <dbReference type="EMBL" id="CAH8340597.1"/>
    </source>
</evidence>
<comment type="caution">
    <text evidence="2">The sequence shown here is derived from an EMBL/GenBank/DDBJ whole genome shotgun (WGS) entry which is preliminary data.</text>
</comment>
<evidence type="ECO:0000313" key="3">
    <source>
        <dbReference type="Proteomes" id="UP001642260"/>
    </source>
</evidence>
<reference evidence="2 3" key="1">
    <citation type="submission" date="2022-03" db="EMBL/GenBank/DDBJ databases">
        <authorList>
            <person name="Macdonald S."/>
            <person name="Ahmed S."/>
            <person name="Newling K."/>
        </authorList>
    </citation>
    <scope>NUCLEOTIDE SEQUENCE [LARGE SCALE GENOMIC DNA]</scope>
</reference>
<accession>A0ABC8JTR3</accession>
<keyword evidence="3" id="KW-1185">Reference proteome</keyword>
<dbReference type="AlphaFoldDB" id="A0ABC8JTR3"/>
<name>A0ABC8JTR3_ERUVS</name>
<sequence length="119" mass="13074">MEGKSITGNLPSLCLDMVIERHTCVVETANRPSHCSVVLNEVTVEFSSIGSEQKLILFGSRRFFLGGRKENGGLVRSESSERRTRHIPGLPKLQQPHSDGGATASDFDLIKKERGVNHS</sequence>
<evidence type="ECO:0000256" key="1">
    <source>
        <dbReference type="SAM" id="MobiDB-lite"/>
    </source>
</evidence>
<dbReference type="Proteomes" id="UP001642260">
    <property type="component" value="Unassembled WGS sequence"/>
</dbReference>